<protein>
    <submittedName>
        <fullName evidence="1">Uncharacterized protein</fullName>
    </submittedName>
</protein>
<name>A0A0K2ULD4_LEPSM</name>
<organism evidence="1">
    <name type="scientific">Lepeophtheirus salmonis</name>
    <name type="common">Salmon louse</name>
    <name type="synonym">Caligus salmonis</name>
    <dbReference type="NCBI Taxonomy" id="72036"/>
    <lineage>
        <taxon>Eukaryota</taxon>
        <taxon>Metazoa</taxon>
        <taxon>Ecdysozoa</taxon>
        <taxon>Arthropoda</taxon>
        <taxon>Crustacea</taxon>
        <taxon>Multicrustacea</taxon>
        <taxon>Hexanauplia</taxon>
        <taxon>Copepoda</taxon>
        <taxon>Siphonostomatoida</taxon>
        <taxon>Caligidae</taxon>
        <taxon>Lepeophtheirus</taxon>
    </lineage>
</organism>
<reference evidence="1" key="1">
    <citation type="submission" date="2014-05" db="EMBL/GenBank/DDBJ databases">
        <authorList>
            <person name="Chronopoulou M."/>
        </authorList>
    </citation>
    <scope>NUCLEOTIDE SEQUENCE</scope>
    <source>
        <tissue evidence="1">Whole organism</tissue>
    </source>
</reference>
<evidence type="ECO:0000313" key="1">
    <source>
        <dbReference type="EMBL" id="CDW38890.1"/>
    </source>
</evidence>
<proteinExistence type="predicted"/>
<accession>A0A0K2ULD4</accession>
<sequence length="37" mass="4394">MIFNKKGYRKLLKCTTNNLCYKSHNDIREISHNLSLP</sequence>
<dbReference type="EMBL" id="HACA01021529">
    <property type="protein sequence ID" value="CDW38890.1"/>
    <property type="molecule type" value="Transcribed_RNA"/>
</dbReference>
<dbReference type="AlphaFoldDB" id="A0A0K2ULD4"/>